<evidence type="ECO:0000259" key="8">
    <source>
        <dbReference type="Pfam" id="PF10337"/>
    </source>
</evidence>
<feature type="transmembrane region" description="Helical" evidence="6">
    <location>
        <begin position="574"/>
        <end position="594"/>
    </location>
</feature>
<feature type="compositionally biased region" description="Basic and acidic residues" evidence="5">
    <location>
        <begin position="289"/>
        <end position="308"/>
    </location>
</feature>
<protein>
    <recommendedName>
        <fullName evidence="12">ER transporter 6TM N-terminal domain-containing protein</fullName>
    </recommendedName>
</protein>
<feature type="domain" description="Integral membrane bound transporter" evidence="9">
    <location>
        <begin position="571"/>
        <end position="705"/>
    </location>
</feature>
<name>A0A9P7ZBX0_9HELO</name>
<keyword evidence="4 6" id="KW-0472">Membrane</keyword>
<evidence type="ECO:0000259" key="7">
    <source>
        <dbReference type="Pfam" id="PF10334"/>
    </source>
</evidence>
<feature type="transmembrane region" description="Helical" evidence="6">
    <location>
        <begin position="109"/>
        <end position="128"/>
    </location>
</feature>
<evidence type="ECO:0000256" key="2">
    <source>
        <dbReference type="ARBA" id="ARBA00022692"/>
    </source>
</evidence>
<keyword evidence="11" id="KW-1185">Reference proteome</keyword>
<accession>A0A9P7ZBX0</accession>
<feature type="transmembrane region" description="Helical" evidence="6">
    <location>
        <begin position="600"/>
        <end position="617"/>
    </location>
</feature>
<evidence type="ECO:0000256" key="6">
    <source>
        <dbReference type="SAM" id="Phobius"/>
    </source>
</evidence>
<organism evidence="10 11">
    <name type="scientific">Calycina marina</name>
    <dbReference type="NCBI Taxonomy" id="1763456"/>
    <lineage>
        <taxon>Eukaryota</taxon>
        <taxon>Fungi</taxon>
        <taxon>Dikarya</taxon>
        <taxon>Ascomycota</taxon>
        <taxon>Pezizomycotina</taxon>
        <taxon>Leotiomycetes</taxon>
        <taxon>Helotiales</taxon>
        <taxon>Pezizellaceae</taxon>
        <taxon>Calycina</taxon>
    </lineage>
</organism>
<feature type="region of interest" description="Disordered" evidence="5">
    <location>
        <begin position="178"/>
        <end position="209"/>
    </location>
</feature>
<keyword evidence="3 6" id="KW-1133">Transmembrane helix</keyword>
<dbReference type="InterPro" id="IPR018820">
    <property type="entry name" value="BRE4-related_DUF2421"/>
</dbReference>
<feature type="transmembrane region" description="Helical" evidence="6">
    <location>
        <begin position="49"/>
        <end position="68"/>
    </location>
</feature>
<evidence type="ECO:0000256" key="3">
    <source>
        <dbReference type="ARBA" id="ARBA00022989"/>
    </source>
</evidence>
<feature type="transmembrane region" description="Helical" evidence="6">
    <location>
        <begin position="75"/>
        <end position="97"/>
    </location>
</feature>
<evidence type="ECO:0000313" key="10">
    <source>
        <dbReference type="EMBL" id="KAG9248946.1"/>
    </source>
</evidence>
<feature type="region of interest" description="Disordered" evidence="5">
    <location>
        <begin position="284"/>
        <end position="308"/>
    </location>
</feature>
<gene>
    <name evidence="10" type="ORF">BJ878DRAFT_411671</name>
</gene>
<feature type="transmembrane region" description="Helical" evidence="6">
    <location>
        <begin position="724"/>
        <end position="744"/>
    </location>
</feature>
<dbReference type="Proteomes" id="UP000887226">
    <property type="component" value="Unassembled WGS sequence"/>
</dbReference>
<feature type="domain" description="DUF2421" evidence="7">
    <location>
        <begin position="709"/>
        <end position="943"/>
    </location>
</feature>
<dbReference type="InterPro" id="IPR018823">
    <property type="entry name" value="ArAE_2_N"/>
</dbReference>
<reference evidence="10" key="1">
    <citation type="journal article" date="2021" name="IMA Fungus">
        <title>Genomic characterization of three marine fungi, including Emericellopsis atlantica sp. nov. with signatures of a generalist lifestyle and marine biomass degradation.</title>
        <authorList>
            <person name="Hagestad O.C."/>
            <person name="Hou L."/>
            <person name="Andersen J.H."/>
            <person name="Hansen E.H."/>
            <person name="Altermark B."/>
            <person name="Li C."/>
            <person name="Kuhnert E."/>
            <person name="Cox R.J."/>
            <person name="Crous P.W."/>
            <person name="Spatafora J.W."/>
            <person name="Lail K."/>
            <person name="Amirebrahimi M."/>
            <person name="Lipzen A."/>
            <person name="Pangilinan J."/>
            <person name="Andreopoulos W."/>
            <person name="Hayes R.D."/>
            <person name="Ng V."/>
            <person name="Grigoriev I.V."/>
            <person name="Jackson S.A."/>
            <person name="Sutton T.D.S."/>
            <person name="Dobson A.D.W."/>
            <person name="Rama T."/>
        </authorList>
    </citation>
    <scope>NUCLEOTIDE SEQUENCE</scope>
    <source>
        <strain evidence="10">TRa3180A</strain>
    </source>
</reference>
<dbReference type="InterPro" id="IPR049453">
    <property type="entry name" value="Memb_transporter_dom"/>
</dbReference>
<comment type="subcellular location">
    <subcellularLocation>
        <location evidence="1">Membrane</location>
        <topology evidence="1">Multi-pass membrane protein</topology>
    </subcellularLocation>
</comment>
<dbReference type="AlphaFoldDB" id="A0A9P7ZBX0"/>
<evidence type="ECO:0000256" key="1">
    <source>
        <dbReference type="ARBA" id="ARBA00004141"/>
    </source>
</evidence>
<feature type="transmembrane region" description="Helical" evidence="6">
    <location>
        <begin position="692"/>
        <end position="712"/>
    </location>
</feature>
<feature type="transmembrane region" description="Helical" evidence="6">
    <location>
        <begin position="7"/>
        <end position="29"/>
    </location>
</feature>
<evidence type="ECO:0000313" key="11">
    <source>
        <dbReference type="Proteomes" id="UP000887226"/>
    </source>
</evidence>
<dbReference type="Pfam" id="PF10334">
    <property type="entry name" value="BRE4"/>
    <property type="match status" value="1"/>
</dbReference>
<sequence>MPRAKYFQTLILNILGVCIGSAVGLLGLWSAVQARLNTATVGSTSYNSSQSAVCAIWLFANTWLANLLRAKMPALMLPVMIYSIFTNIAFTFGPIFTTFAQAEALIKQLLIAFFTAFGISTAVNLFVIPVSSRTVVFKDAAGYIGLVRATLKAQNAYFHSLESSDMFSITEETKESEKALVSDTDKKKDKNQGKKQESKSELHPADSPQSKALKKAIAGLIALHGKLHEDIQFAKREMAWGKLDAADIDELFALFRGVIIPLIGMSTISDIFERISERRGWIKPRKPHAKDSSEAWEHSTEKEKASEKKTWNDVMKALHEPFSTALSAMDQGLEHAGVVLEILPAALKKKKGDEEEGEKDPVPGDAEYSKFMDEQMLSFYSNRGKALRAWAKAKGLSEEQFDSASTPPPDTEDCTPDEAKHRRDQQQLYLILYMEHLLFSAGTAVSALVKFADKKVADGAMKKKHLVVPGQKRLRKWVMNIGHEDSTVNTETPGGMEGGMANVYMGSGYNPKKDPEHLPAKNAWETFGNGLRTIPRLLGSTESSLGFRVACATLTIGIAAYLEATQAFFFKQRLVWAMIIIAIGMTMTSGQSMLGFFGRLAGTTIAMITSLVIWYIVDERTPGIIVMLWLFIFLEMYFFLKYPRFLPVWLVAMVTQVLIIGYELQVQKIGIAASSASGQPYYPTYELAPYRLATVAGGSFIAFIWTVFPYPISDRSWLRKDLGSTLFLLSNYYSIIHTTIVARLHDTEGDMKDKSSPGRRLKKVRHKIFNKLTLIVPSLQQHAEWQKWEISIGGKFPRDTYDAIALRANNITNYLSLMGYATEAWTKKEEALFPNTTSAGRREWLNDLTALIDSVSPTSHQITSILSLLSSSVKQGIPLPAHLSMPEPYNLSRRLEALDKGILDSRHVEEPGYSAYAVLQVASSLVIDDIIRLVDHVKDLVGETDFTFTVNHSFDSVGSDSTQKGKRD</sequence>
<dbReference type="PANTHER" id="PTHR37994">
    <property type="entry name" value="ARAE_2_N DOMAIN-CONTAINING PROTEIN-RELATED"/>
    <property type="match status" value="1"/>
</dbReference>
<dbReference type="EMBL" id="MU253741">
    <property type="protein sequence ID" value="KAG9248946.1"/>
    <property type="molecule type" value="Genomic_DNA"/>
</dbReference>
<feature type="domain" description="Putative ER transporter 6TM N-terminal" evidence="8">
    <location>
        <begin position="42"/>
        <end position="340"/>
    </location>
</feature>
<dbReference type="Pfam" id="PF13515">
    <property type="entry name" value="FUSC_2"/>
    <property type="match status" value="1"/>
</dbReference>
<keyword evidence="2 6" id="KW-0812">Transmembrane</keyword>
<dbReference type="GO" id="GO:0016020">
    <property type="term" value="C:membrane"/>
    <property type="evidence" value="ECO:0007669"/>
    <property type="project" value="UniProtKB-SubCell"/>
</dbReference>
<feature type="transmembrane region" description="Helical" evidence="6">
    <location>
        <begin position="646"/>
        <end position="664"/>
    </location>
</feature>
<dbReference type="PANTHER" id="PTHR37994:SF4">
    <property type="entry name" value="ER TRANSPORTER 6TM N-TERMINAL DOMAIN-CONTAINING PROTEIN-RELATED"/>
    <property type="match status" value="1"/>
</dbReference>
<evidence type="ECO:0008006" key="12">
    <source>
        <dbReference type="Google" id="ProtNLM"/>
    </source>
</evidence>
<feature type="compositionally biased region" description="Basic and acidic residues" evidence="5">
    <location>
        <begin position="178"/>
        <end position="204"/>
    </location>
</feature>
<evidence type="ECO:0000256" key="4">
    <source>
        <dbReference type="ARBA" id="ARBA00023136"/>
    </source>
</evidence>
<feature type="transmembrane region" description="Helical" evidence="6">
    <location>
        <begin position="624"/>
        <end position="640"/>
    </location>
</feature>
<dbReference type="OrthoDB" id="2274698at2759"/>
<comment type="caution">
    <text evidence="10">The sequence shown here is derived from an EMBL/GenBank/DDBJ whole genome shotgun (WGS) entry which is preliminary data.</text>
</comment>
<evidence type="ECO:0000259" key="9">
    <source>
        <dbReference type="Pfam" id="PF13515"/>
    </source>
</evidence>
<dbReference type="Pfam" id="PF10337">
    <property type="entry name" value="ArAE_2_N"/>
    <property type="match status" value="1"/>
</dbReference>
<evidence type="ECO:0000256" key="5">
    <source>
        <dbReference type="SAM" id="MobiDB-lite"/>
    </source>
</evidence>
<feature type="region of interest" description="Disordered" evidence="5">
    <location>
        <begin position="398"/>
        <end position="418"/>
    </location>
</feature>
<proteinExistence type="predicted"/>